<evidence type="ECO:0000313" key="3">
    <source>
        <dbReference type="Proteomes" id="UP001596288"/>
    </source>
</evidence>
<gene>
    <name evidence="2" type="ORF">ACFQAV_07765</name>
</gene>
<dbReference type="RefSeq" id="WP_137610236.1">
    <property type="nucleotide sequence ID" value="NZ_BJDF01000001.1"/>
</dbReference>
<evidence type="ECO:0000313" key="2">
    <source>
        <dbReference type="EMBL" id="MFC6176734.1"/>
    </source>
</evidence>
<organism evidence="2 3">
    <name type="scientific">Companilactobacillus huachuanensis</name>
    <dbReference type="NCBI Taxonomy" id="2559914"/>
    <lineage>
        <taxon>Bacteria</taxon>
        <taxon>Bacillati</taxon>
        <taxon>Bacillota</taxon>
        <taxon>Bacilli</taxon>
        <taxon>Lactobacillales</taxon>
        <taxon>Lactobacillaceae</taxon>
        <taxon>Companilactobacillus</taxon>
    </lineage>
</organism>
<accession>A0ABW1RPF4</accession>
<dbReference type="EMBL" id="JBHSSF010000019">
    <property type="protein sequence ID" value="MFC6176734.1"/>
    <property type="molecule type" value="Genomic_DNA"/>
</dbReference>
<proteinExistence type="predicted"/>
<comment type="caution">
    <text evidence="2">The sequence shown here is derived from an EMBL/GenBank/DDBJ whole genome shotgun (WGS) entry which is preliminary data.</text>
</comment>
<reference evidence="3" key="1">
    <citation type="journal article" date="2019" name="Int. J. Syst. Evol. Microbiol.">
        <title>The Global Catalogue of Microorganisms (GCM) 10K type strain sequencing project: providing services to taxonomists for standard genome sequencing and annotation.</title>
        <authorList>
            <consortium name="The Broad Institute Genomics Platform"/>
            <consortium name="The Broad Institute Genome Sequencing Center for Infectious Disease"/>
            <person name="Wu L."/>
            <person name="Ma J."/>
        </authorList>
    </citation>
    <scope>NUCLEOTIDE SEQUENCE [LARGE SCALE GENOMIC DNA]</scope>
    <source>
        <strain evidence="3">CCM 8927</strain>
    </source>
</reference>
<feature type="transmembrane region" description="Helical" evidence="1">
    <location>
        <begin position="5"/>
        <end position="21"/>
    </location>
</feature>
<keyword evidence="1" id="KW-1133">Transmembrane helix</keyword>
<keyword evidence="1" id="KW-0472">Membrane</keyword>
<name>A0ABW1RPF4_9LACO</name>
<keyword evidence="3" id="KW-1185">Reference proteome</keyword>
<evidence type="ECO:0000256" key="1">
    <source>
        <dbReference type="SAM" id="Phobius"/>
    </source>
</evidence>
<keyword evidence="1" id="KW-0812">Transmembrane</keyword>
<protein>
    <submittedName>
        <fullName evidence="2">Uncharacterized protein</fullName>
    </submittedName>
</protein>
<sequence length="406" mass="45940">MNIIECVLFVIAILAAIWGWFESFSSPFFWELCICLAVFSLIFFVFKNDFPKMRNVTTIISLIALAISFWTVATSISSLIENDEKNKIQKRINKPKFQTTLTDPWKVENNNINYPIWKLTNYGESRVSIESISNKFFLTSVMRINYLMAKSYIIHSETYAPIVIPLPSMSESISTLSGNTTGTLAIVNRVNMVSNLSKGDWDNFQKEFEDVGKDSKGLSDSPSINVNGQIYKPTPAKVIRIKQSNGEPGNVTSIDVPQDWGILCKTNIKYRVDGGEIKSKSLLSSTDNGLWDYEVNRDFSISALDQLYNDAKKVPSLRYYSKDSYFNIAIDQIRQAAAQNQLSRFSWYFEKNFGNNSENIRNARSVFSSDKSKVIGIQESGVSGTVSSIDDKYPHSVPYITTKKDK</sequence>
<dbReference type="Proteomes" id="UP001596288">
    <property type="component" value="Unassembled WGS sequence"/>
</dbReference>
<feature type="transmembrane region" description="Helical" evidence="1">
    <location>
        <begin position="58"/>
        <end position="80"/>
    </location>
</feature>
<feature type="transmembrane region" description="Helical" evidence="1">
    <location>
        <begin position="27"/>
        <end position="46"/>
    </location>
</feature>